<keyword evidence="2" id="KW-1185">Reference proteome</keyword>
<reference evidence="1" key="1">
    <citation type="submission" date="2023-10" db="EMBL/GenBank/DDBJ databases">
        <authorList>
            <person name="Hackl T."/>
        </authorList>
    </citation>
    <scope>NUCLEOTIDE SEQUENCE</scope>
</reference>
<protein>
    <submittedName>
        <fullName evidence="1">Uu.00g065270.m01.CDS01</fullName>
    </submittedName>
</protein>
<dbReference type="AlphaFoldDB" id="A0AAI8VTP9"/>
<sequence>MTEPQADTDSRPAWARIGFPSGWSSDRVQALNLGEFSELPEEILMLANFPFTSDYTKVTEFHFALLEANKRPPTPPPYVPSGWTDNRARGFDFDLVDTLSEQWPLWRNRVIDNESTRPYVMVVDVTEDAGELWGMEDEDGFWIGDDE</sequence>
<comment type="caution">
    <text evidence="1">The sequence shown here is derived from an EMBL/GenBank/DDBJ whole genome shotgun (WGS) entry which is preliminary data.</text>
</comment>
<organism evidence="1 2">
    <name type="scientific">Anthostomella pinea</name>
    <dbReference type="NCBI Taxonomy" id="933095"/>
    <lineage>
        <taxon>Eukaryota</taxon>
        <taxon>Fungi</taxon>
        <taxon>Dikarya</taxon>
        <taxon>Ascomycota</taxon>
        <taxon>Pezizomycotina</taxon>
        <taxon>Sordariomycetes</taxon>
        <taxon>Xylariomycetidae</taxon>
        <taxon>Xylariales</taxon>
        <taxon>Xylariaceae</taxon>
        <taxon>Anthostomella</taxon>
    </lineage>
</organism>
<gene>
    <name evidence="1" type="ORF">KHLLAP_LOCUS11370</name>
</gene>
<proteinExistence type="predicted"/>
<name>A0AAI8VTP9_9PEZI</name>
<dbReference type="Proteomes" id="UP001295740">
    <property type="component" value="Unassembled WGS sequence"/>
</dbReference>
<dbReference type="EMBL" id="CAUWAG010000018">
    <property type="protein sequence ID" value="CAJ2510902.1"/>
    <property type="molecule type" value="Genomic_DNA"/>
</dbReference>
<evidence type="ECO:0000313" key="1">
    <source>
        <dbReference type="EMBL" id="CAJ2510902.1"/>
    </source>
</evidence>
<accession>A0AAI8VTP9</accession>
<evidence type="ECO:0000313" key="2">
    <source>
        <dbReference type="Proteomes" id="UP001295740"/>
    </source>
</evidence>